<feature type="domain" description="Phosphoesterase HXTX" evidence="3">
    <location>
        <begin position="100"/>
        <end position="179"/>
    </location>
</feature>
<organism evidence="4 5">
    <name type="scientific">Maribellus luteus</name>
    <dbReference type="NCBI Taxonomy" id="2305463"/>
    <lineage>
        <taxon>Bacteria</taxon>
        <taxon>Pseudomonadati</taxon>
        <taxon>Bacteroidota</taxon>
        <taxon>Bacteroidia</taxon>
        <taxon>Marinilabiliales</taxon>
        <taxon>Prolixibacteraceae</taxon>
        <taxon>Maribellus</taxon>
    </lineage>
</organism>
<dbReference type="HAMAP" id="MF_01940">
    <property type="entry name" value="RNA_CPDase"/>
    <property type="match status" value="1"/>
</dbReference>
<comment type="caution">
    <text evidence="4">The sequence shown here is derived from an EMBL/GenBank/DDBJ whole genome shotgun (WGS) entry which is preliminary data.</text>
</comment>
<dbReference type="InterPro" id="IPR009097">
    <property type="entry name" value="Cyclic_Pdiesterase"/>
</dbReference>
<dbReference type="GO" id="GO:0008664">
    <property type="term" value="F:RNA 2',3'-cyclic 3'-phosphodiesterase activity"/>
    <property type="evidence" value="ECO:0007669"/>
    <property type="project" value="UniProtKB-EC"/>
</dbReference>
<feature type="active site" description="Proton acceptor" evidence="2">
    <location>
        <position position="130"/>
    </location>
</feature>
<dbReference type="NCBIfam" id="TIGR02258">
    <property type="entry name" value="2_5_ligase"/>
    <property type="match status" value="1"/>
</dbReference>
<proteinExistence type="inferred from homology"/>
<comment type="function">
    <text evidence="2">Hydrolyzes RNA 2',3'-cyclic phosphodiester to an RNA 2'-phosphomonoester.</text>
</comment>
<comment type="catalytic activity">
    <reaction evidence="2">
        <text>a 3'-end 2',3'-cyclophospho-ribonucleotide-RNA + H2O = a 3'-end 2'-phospho-ribonucleotide-RNA + H(+)</text>
        <dbReference type="Rhea" id="RHEA:11828"/>
        <dbReference type="Rhea" id="RHEA-COMP:10464"/>
        <dbReference type="Rhea" id="RHEA-COMP:17353"/>
        <dbReference type="ChEBI" id="CHEBI:15377"/>
        <dbReference type="ChEBI" id="CHEBI:15378"/>
        <dbReference type="ChEBI" id="CHEBI:83064"/>
        <dbReference type="ChEBI" id="CHEBI:173113"/>
        <dbReference type="EC" id="3.1.4.58"/>
    </reaction>
</comment>
<sequence length="188" mass="21581">MNKEIRTFVAVKIIPEKALMDQFQQFKSIFRGDGINWVQEDNFHLTLRFLGNTSRFQAEQLSERFAEVASGFTSFEFAVKGVGYFKSKGSPRVLFLKISDSEQLSALASEIETSVVAAGFQEEQKAFRPHLTLGRIKHLGNRNRFCSIVDDLPEALYQRVKVSEFIFYQSILRPEGPVYQPIETFQLK</sequence>
<comment type="similarity">
    <text evidence="2">Belongs to the 2H phosphoesterase superfamily. ThpR family.</text>
</comment>
<dbReference type="Gene3D" id="3.90.1140.10">
    <property type="entry name" value="Cyclic phosphodiesterase"/>
    <property type="match status" value="1"/>
</dbReference>
<evidence type="ECO:0000259" key="3">
    <source>
        <dbReference type="Pfam" id="PF02834"/>
    </source>
</evidence>
<dbReference type="Proteomes" id="UP000265926">
    <property type="component" value="Unassembled WGS sequence"/>
</dbReference>
<gene>
    <name evidence="4" type="primary">thpR</name>
    <name evidence="4" type="ORF">D1614_16895</name>
</gene>
<dbReference type="InterPro" id="IPR014051">
    <property type="entry name" value="Phosphoesterase_HXTX"/>
</dbReference>
<accession>A0A399SSN5</accession>
<dbReference type="OrthoDB" id="9789350at2"/>
<dbReference type="InterPro" id="IPR004175">
    <property type="entry name" value="RNA_CPDase"/>
</dbReference>
<dbReference type="PANTHER" id="PTHR35561">
    <property type="entry name" value="RNA 2',3'-CYCLIC PHOSPHODIESTERASE"/>
    <property type="match status" value="1"/>
</dbReference>
<keyword evidence="5" id="KW-1185">Reference proteome</keyword>
<evidence type="ECO:0000313" key="5">
    <source>
        <dbReference type="Proteomes" id="UP000265926"/>
    </source>
</evidence>
<feature type="domain" description="Phosphoesterase HXTX" evidence="3">
    <location>
        <begin position="19"/>
        <end position="94"/>
    </location>
</feature>
<dbReference type="GO" id="GO:0004113">
    <property type="term" value="F:2',3'-cyclic-nucleotide 3'-phosphodiesterase activity"/>
    <property type="evidence" value="ECO:0007669"/>
    <property type="project" value="InterPro"/>
</dbReference>
<dbReference type="RefSeq" id="WP_119439156.1">
    <property type="nucleotide sequence ID" value="NZ_QWGR01000011.1"/>
</dbReference>
<evidence type="ECO:0000256" key="1">
    <source>
        <dbReference type="ARBA" id="ARBA00022801"/>
    </source>
</evidence>
<dbReference type="AlphaFoldDB" id="A0A399SSN5"/>
<feature type="short sequence motif" description="HXTX 2" evidence="2">
    <location>
        <begin position="130"/>
        <end position="133"/>
    </location>
</feature>
<evidence type="ECO:0000313" key="4">
    <source>
        <dbReference type="EMBL" id="RIJ46840.1"/>
    </source>
</evidence>
<dbReference type="EC" id="3.1.4.58" evidence="2"/>
<reference evidence="4 5" key="1">
    <citation type="submission" date="2018-08" db="EMBL/GenBank/DDBJ databases">
        <title>Pallidiluteibacterium maritimus gen. nov., sp. nov., isolated from coastal sediment.</title>
        <authorList>
            <person name="Zhou L.Y."/>
        </authorList>
    </citation>
    <scope>NUCLEOTIDE SEQUENCE [LARGE SCALE GENOMIC DNA]</scope>
    <source>
        <strain evidence="4 5">XSD2</strain>
    </source>
</reference>
<evidence type="ECO:0000256" key="2">
    <source>
        <dbReference type="HAMAP-Rule" id="MF_01940"/>
    </source>
</evidence>
<name>A0A399SSN5_9BACT</name>
<dbReference type="PANTHER" id="PTHR35561:SF1">
    <property type="entry name" value="RNA 2',3'-CYCLIC PHOSPHODIESTERASE"/>
    <property type="match status" value="1"/>
</dbReference>
<protein>
    <recommendedName>
        <fullName evidence="2">RNA 2',3'-cyclic phosphodiesterase</fullName>
        <shortName evidence="2">RNA 2',3'-CPDase</shortName>
        <ecNumber evidence="2">3.1.4.58</ecNumber>
    </recommendedName>
</protein>
<feature type="active site" description="Proton donor" evidence="2">
    <location>
        <position position="44"/>
    </location>
</feature>
<dbReference type="SUPFAM" id="SSF55144">
    <property type="entry name" value="LigT-like"/>
    <property type="match status" value="1"/>
</dbReference>
<dbReference type="Pfam" id="PF02834">
    <property type="entry name" value="LigT_PEase"/>
    <property type="match status" value="2"/>
</dbReference>
<dbReference type="EMBL" id="QWGR01000011">
    <property type="protein sequence ID" value="RIJ46840.1"/>
    <property type="molecule type" value="Genomic_DNA"/>
</dbReference>
<keyword evidence="1 2" id="KW-0378">Hydrolase</keyword>
<feature type="short sequence motif" description="HXTX 1" evidence="2">
    <location>
        <begin position="44"/>
        <end position="47"/>
    </location>
</feature>